<keyword evidence="1" id="KW-0812">Transmembrane</keyword>
<evidence type="ECO:0000313" key="2">
    <source>
        <dbReference type="EMBL" id="EEV20344.1"/>
    </source>
</evidence>
<dbReference type="STRING" id="596324.TREVI0001_2093"/>
<evidence type="ECO:0000313" key="3">
    <source>
        <dbReference type="Proteomes" id="UP000004509"/>
    </source>
</evidence>
<comment type="caution">
    <text evidence="2">The sequence shown here is derived from an EMBL/GenBank/DDBJ whole genome shotgun (WGS) entry which is preliminary data.</text>
</comment>
<name>C8PQI9_9SPIR</name>
<proteinExistence type="predicted"/>
<protein>
    <submittedName>
        <fullName evidence="2">Uncharacterized protein</fullName>
    </submittedName>
</protein>
<reference evidence="2 3" key="1">
    <citation type="submission" date="2009-07" db="EMBL/GenBank/DDBJ databases">
        <authorList>
            <person name="Madupu R."/>
            <person name="Sebastian Y."/>
            <person name="Durkin A.S."/>
            <person name="Torralba M."/>
            <person name="Methe B."/>
            <person name="Sutton G.G."/>
            <person name="Strausberg R.L."/>
            <person name="Nelson K.E."/>
        </authorList>
    </citation>
    <scope>NUCLEOTIDE SEQUENCE [LARGE SCALE GENOMIC DNA]</scope>
    <source>
        <strain evidence="2 3">ATCC 35580</strain>
    </source>
</reference>
<dbReference type="AlphaFoldDB" id="C8PQI9"/>
<feature type="transmembrane region" description="Helical" evidence="1">
    <location>
        <begin position="6"/>
        <end position="27"/>
    </location>
</feature>
<evidence type="ECO:0000256" key="1">
    <source>
        <dbReference type="SAM" id="Phobius"/>
    </source>
</evidence>
<keyword evidence="1" id="KW-1133">Transmembrane helix</keyword>
<gene>
    <name evidence="2" type="ORF">TREVI0001_2093</name>
</gene>
<organism evidence="2 3">
    <name type="scientific">Treponema vincentii ATCC 35580</name>
    <dbReference type="NCBI Taxonomy" id="596324"/>
    <lineage>
        <taxon>Bacteria</taxon>
        <taxon>Pseudomonadati</taxon>
        <taxon>Spirochaetota</taxon>
        <taxon>Spirochaetia</taxon>
        <taxon>Spirochaetales</taxon>
        <taxon>Treponemataceae</taxon>
        <taxon>Treponema</taxon>
    </lineage>
</organism>
<dbReference type="EMBL" id="ACYH01000037">
    <property type="protein sequence ID" value="EEV20344.1"/>
    <property type="molecule type" value="Genomic_DNA"/>
</dbReference>
<sequence>MNKNTVIAMVLSGLVIAAAMFVQYKFFLPLRYNNNRLPPLP</sequence>
<accession>C8PQI9</accession>
<dbReference type="Proteomes" id="UP000004509">
    <property type="component" value="Unassembled WGS sequence"/>
</dbReference>
<keyword evidence="1" id="KW-0472">Membrane</keyword>